<dbReference type="Proteomes" id="UP001517247">
    <property type="component" value="Unassembled WGS sequence"/>
</dbReference>
<dbReference type="CDD" id="cd03402">
    <property type="entry name" value="SPFH_like_u2"/>
    <property type="match status" value="1"/>
</dbReference>
<evidence type="ECO:0000256" key="2">
    <source>
        <dbReference type="SAM" id="Phobius"/>
    </source>
</evidence>
<dbReference type="Pfam" id="PF01145">
    <property type="entry name" value="Band_7"/>
    <property type="match status" value="1"/>
</dbReference>
<feature type="domain" description="Band 7" evidence="3">
    <location>
        <begin position="51"/>
        <end position="217"/>
    </location>
</feature>
<proteinExistence type="predicted"/>
<organism evidence="4 5">
    <name type="scientific">Pedobacter ureilyticus</name>
    <dbReference type="NCBI Taxonomy" id="1393051"/>
    <lineage>
        <taxon>Bacteria</taxon>
        <taxon>Pseudomonadati</taxon>
        <taxon>Bacteroidota</taxon>
        <taxon>Sphingobacteriia</taxon>
        <taxon>Sphingobacteriales</taxon>
        <taxon>Sphingobacteriaceae</taxon>
        <taxon>Pedobacter</taxon>
    </lineage>
</organism>
<reference evidence="4 5" key="1">
    <citation type="submission" date="2024-12" db="EMBL/GenBank/DDBJ databases">
        <authorList>
            <person name="Hu S."/>
        </authorList>
    </citation>
    <scope>NUCLEOTIDE SEQUENCE [LARGE SCALE GENOMIC DNA]</scope>
    <source>
        <strain evidence="4 5">THG-T11</strain>
    </source>
</reference>
<evidence type="ECO:0000313" key="4">
    <source>
        <dbReference type="EMBL" id="MFN0254409.1"/>
    </source>
</evidence>
<dbReference type="RefSeq" id="WP_138721564.1">
    <property type="nucleotide sequence ID" value="NZ_SSHJ02000001.1"/>
</dbReference>
<gene>
    <name evidence="4" type="ORF">E6A44_002445</name>
</gene>
<keyword evidence="5" id="KW-1185">Reference proteome</keyword>
<dbReference type="EMBL" id="SSHJ02000001">
    <property type="protein sequence ID" value="MFN0254409.1"/>
    <property type="molecule type" value="Genomic_DNA"/>
</dbReference>
<dbReference type="PANTHER" id="PTHR43446">
    <property type="entry name" value="MEMBRANE PROTEIN-RELATED"/>
    <property type="match status" value="1"/>
</dbReference>
<evidence type="ECO:0000256" key="1">
    <source>
        <dbReference type="ARBA" id="ARBA00004167"/>
    </source>
</evidence>
<sequence>MQTEKIIKPPSGYLTLAIFVLLLIGSIYLFAIREFGWALAVLAIDLILVLPGLIIVNPNESKVLILFGKYVGTVKADGFFWVNPLTSKKKLSLRARNLNGQQLKVNDKMGNPIEIAAVIVWQVRETAKASFSVEDYLQYVNVQSEAAVRHLANSFAYDNLEDENAQITLKDGADKVNSLLEDELNERLSRAGIEVIEARISHLAYAQEIASAMLQRQQATAVIAARKLIVEGAVGMVEMALERLSEKEIVTLDEERKAAMVSNLLVVLCGDRNAQPVVNAGTLYN</sequence>
<dbReference type="InterPro" id="IPR001107">
    <property type="entry name" value="Band_7"/>
</dbReference>
<keyword evidence="2" id="KW-1133">Transmembrane helix</keyword>
<comment type="subcellular location">
    <subcellularLocation>
        <location evidence="1">Membrane</location>
        <topology evidence="1">Single-pass membrane protein</topology>
    </subcellularLocation>
</comment>
<evidence type="ECO:0000259" key="3">
    <source>
        <dbReference type="SMART" id="SM00244"/>
    </source>
</evidence>
<dbReference type="InterPro" id="IPR036013">
    <property type="entry name" value="Band_7/SPFH_dom_sf"/>
</dbReference>
<dbReference type="Gene3D" id="3.30.479.30">
    <property type="entry name" value="Band 7 domain"/>
    <property type="match status" value="1"/>
</dbReference>
<accession>A0ABW9J1J6</accession>
<dbReference type="SMART" id="SM00244">
    <property type="entry name" value="PHB"/>
    <property type="match status" value="1"/>
</dbReference>
<comment type="caution">
    <text evidence="4">The sequence shown here is derived from an EMBL/GenBank/DDBJ whole genome shotgun (WGS) entry which is preliminary data.</text>
</comment>
<feature type="transmembrane region" description="Helical" evidence="2">
    <location>
        <begin position="37"/>
        <end position="56"/>
    </location>
</feature>
<dbReference type="PANTHER" id="PTHR43446:SF1">
    <property type="entry name" value="BAND 7 DOMAIN-CONTAINING PROTEIN"/>
    <property type="match status" value="1"/>
</dbReference>
<dbReference type="SUPFAM" id="SSF117892">
    <property type="entry name" value="Band 7/SPFH domain"/>
    <property type="match status" value="1"/>
</dbReference>
<keyword evidence="2" id="KW-0812">Transmembrane</keyword>
<keyword evidence="2" id="KW-0472">Membrane</keyword>
<evidence type="ECO:0000313" key="5">
    <source>
        <dbReference type="Proteomes" id="UP001517247"/>
    </source>
</evidence>
<feature type="transmembrane region" description="Helical" evidence="2">
    <location>
        <begin position="12"/>
        <end position="31"/>
    </location>
</feature>
<name>A0ABW9J1J6_9SPHI</name>
<protein>
    <submittedName>
        <fullName evidence="4">SPFH domain-containing protein</fullName>
    </submittedName>
</protein>